<keyword evidence="1" id="KW-0812">Transmembrane</keyword>
<evidence type="ECO:0000256" key="1">
    <source>
        <dbReference type="SAM" id="Phobius"/>
    </source>
</evidence>
<feature type="transmembrane region" description="Helical" evidence="1">
    <location>
        <begin position="55"/>
        <end position="74"/>
    </location>
</feature>
<accession>A0A078MW64</accession>
<dbReference type="AlphaFoldDB" id="A0A078MW64"/>
<dbReference type="PANTHER" id="PTHR35007:SF4">
    <property type="entry name" value="CONSERVED TRANSMEMBRANE PROTEIN-RELATED"/>
    <property type="match status" value="1"/>
</dbReference>
<keyword evidence="1" id="KW-0472">Membrane</keyword>
<keyword evidence="1" id="KW-1133">Transmembrane helix</keyword>
<feature type="transmembrane region" description="Helical" evidence="1">
    <location>
        <begin position="86"/>
        <end position="105"/>
    </location>
</feature>
<dbReference type="EMBL" id="LN483071">
    <property type="protein sequence ID" value="CEA09081.1"/>
    <property type="molecule type" value="Genomic_DNA"/>
</dbReference>
<name>A0A078MW64_9MICC</name>
<dbReference type="PANTHER" id="PTHR35007">
    <property type="entry name" value="INTEGRAL MEMBRANE PROTEIN-RELATED"/>
    <property type="match status" value="1"/>
</dbReference>
<evidence type="ECO:0000313" key="2">
    <source>
        <dbReference type="EMBL" id="CEA09081.1"/>
    </source>
</evidence>
<evidence type="ECO:0008006" key="3">
    <source>
        <dbReference type="Google" id="ProtNLM"/>
    </source>
</evidence>
<dbReference type="PATRIC" id="fig|1461584.3.peg.2419"/>
<organism evidence="2">
    <name type="scientific">Arthrobacter saudimassiliensis</name>
    <dbReference type="NCBI Taxonomy" id="1461584"/>
    <lineage>
        <taxon>Bacteria</taxon>
        <taxon>Bacillati</taxon>
        <taxon>Actinomycetota</taxon>
        <taxon>Actinomycetes</taxon>
        <taxon>Micrococcales</taxon>
        <taxon>Micrococcaceae</taxon>
        <taxon>Arthrobacter</taxon>
    </lineage>
</organism>
<sequence>MSSEGRFWRDLAACVHVAEASGAPLSELLHRYAEALEADQDARAARDGVLAGPQATVRLLAWLPVGGLGLGYMLGADPVETLLDSWFGWVVLAAATVLTAAGRVWSRRLVAAAAGTAPT</sequence>
<reference evidence="2" key="1">
    <citation type="submission" date="2014-07" db="EMBL/GenBank/DDBJ databases">
        <authorList>
            <person name="Urmite Genomes Urmite Genomes"/>
        </authorList>
    </citation>
    <scope>NUCLEOTIDE SEQUENCE</scope>
    <source>
        <strain evidence="2">11W110_air</strain>
    </source>
</reference>
<protein>
    <recommendedName>
        <fullName evidence="3">Type II secretion system protein GspF domain-containing protein</fullName>
    </recommendedName>
</protein>
<proteinExistence type="predicted"/>
<gene>
    <name evidence="2" type="ORF">BN1051_02444</name>
</gene>